<dbReference type="Proteomes" id="UP000010305">
    <property type="component" value="Unassembled WGS sequence"/>
</dbReference>
<keyword evidence="5 9" id="KW-0067">ATP-binding</keyword>
<comment type="subcellular location">
    <subcellularLocation>
        <location evidence="9">Cytoplasm</location>
    </subcellularLocation>
</comment>
<evidence type="ECO:0000256" key="10">
    <source>
        <dbReference type="RuleBase" id="RU363036"/>
    </source>
</evidence>
<feature type="binding site" evidence="9">
    <location>
        <begin position="18"/>
        <end position="19"/>
    </location>
    <ligand>
        <name>ATP</name>
        <dbReference type="ChEBI" id="CHEBI:30616"/>
    </ligand>
</feature>
<reference evidence="11 12" key="1">
    <citation type="journal article" date="2012" name="ISME J.">
        <title>Genomic insights to SAR86, an abundant and uncultivated marine bacterial lineage.</title>
        <authorList>
            <person name="Dupont C.L."/>
            <person name="Rusch D.B."/>
            <person name="Yooseph S."/>
            <person name="Lombardo M.J."/>
            <person name="Richter R.A."/>
            <person name="Valas R."/>
            <person name="Novotny M."/>
            <person name="Yee-Greenbaum J."/>
            <person name="Selengut J.D."/>
            <person name="Haft D.H."/>
            <person name="Halpern A.L."/>
            <person name="Lasken R.S."/>
            <person name="Nealson K."/>
            <person name="Friedman R."/>
            <person name="Venter J.C."/>
        </authorList>
    </citation>
    <scope>NUCLEOTIDE SEQUENCE [LARGE SCALE GENOMIC DNA]</scope>
</reference>
<feature type="short sequence motif" description="'HIGH' region" evidence="9">
    <location>
        <begin position="11"/>
        <end position="19"/>
    </location>
</feature>
<evidence type="ECO:0000313" key="12">
    <source>
        <dbReference type="Proteomes" id="UP000010305"/>
    </source>
</evidence>
<comment type="subunit">
    <text evidence="9">Homodimer.</text>
</comment>
<dbReference type="EMBL" id="JH611156">
    <property type="protein sequence ID" value="EJP71956.1"/>
    <property type="molecule type" value="Genomic_DNA"/>
</dbReference>
<dbReference type="Pfam" id="PF00579">
    <property type="entry name" value="tRNA-synt_1b"/>
    <property type="match status" value="1"/>
</dbReference>
<dbReference type="InterPro" id="IPR024109">
    <property type="entry name" value="Trp-tRNA-ligase_bac-type"/>
</dbReference>
<organism evidence="11 12">
    <name type="scientific">SAR86 cluster bacterium SAR86A</name>
    <dbReference type="NCBI Taxonomy" id="1123866"/>
    <lineage>
        <taxon>Bacteria</taxon>
        <taxon>Pseudomonadati</taxon>
        <taxon>Pseudomonadota</taxon>
        <taxon>Gammaproteobacteria</taxon>
        <taxon>SAR86 cluster</taxon>
    </lineage>
</organism>
<dbReference type="PANTHER" id="PTHR43766:SF1">
    <property type="entry name" value="TRYPTOPHAN--TRNA LIGASE, MITOCHONDRIAL"/>
    <property type="match status" value="1"/>
</dbReference>
<evidence type="ECO:0000256" key="7">
    <source>
        <dbReference type="ARBA" id="ARBA00023146"/>
    </source>
</evidence>
<evidence type="ECO:0000256" key="2">
    <source>
        <dbReference type="ARBA" id="ARBA00022490"/>
    </source>
</evidence>
<dbReference type="CDD" id="cd00806">
    <property type="entry name" value="TrpRS_core"/>
    <property type="match status" value="1"/>
</dbReference>
<dbReference type="EC" id="6.1.1.2" evidence="9"/>
<dbReference type="PRINTS" id="PR01039">
    <property type="entry name" value="TRNASYNTHTRP"/>
</dbReference>
<keyword evidence="7 9" id="KW-0030">Aminoacyl-tRNA synthetase</keyword>
<dbReference type="STRING" id="1123866.NT01SARS_0441"/>
<dbReference type="Gene3D" id="3.40.50.620">
    <property type="entry name" value="HUPs"/>
    <property type="match status" value="1"/>
</dbReference>
<comment type="similarity">
    <text evidence="1 9 10">Belongs to the class-I aminoacyl-tRNA synthetase family.</text>
</comment>
<feature type="binding site" evidence="9">
    <location>
        <position position="139"/>
    </location>
    <ligand>
        <name>L-tryptophan</name>
        <dbReference type="ChEBI" id="CHEBI:57912"/>
    </ligand>
</feature>
<dbReference type="InterPro" id="IPR050203">
    <property type="entry name" value="Trp-tRNA_synthetase"/>
</dbReference>
<dbReference type="InterPro" id="IPR002306">
    <property type="entry name" value="Trp-tRNA-ligase"/>
</dbReference>
<keyword evidence="4 9" id="KW-0547">Nucleotide-binding</keyword>
<feature type="binding site" evidence="9">
    <location>
        <position position="190"/>
    </location>
    <ligand>
        <name>ATP</name>
        <dbReference type="ChEBI" id="CHEBI:30616"/>
    </ligand>
</feature>
<dbReference type="FunFam" id="1.10.240.10:FF:000005">
    <property type="entry name" value="Tryptophan--tRNA ligase"/>
    <property type="match status" value="1"/>
</dbReference>
<keyword evidence="6 9" id="KW-0648">Protein biosynthesis</keyword>
<evidence type="ECO:0000256" key="5">
    <source>
        <dbReference type="ARBA" id="ARBA00022840"/>
    </source>
</evidence>
<dbReference type="InterPro" id="IPR002305">
    <property type="entry name" value="aa-tRNA-synth_Ic"/>
</dbReference>
<evidence type="ECO:0000256" key="8">
    <source>
        <dbReference type="ARBA" id="ARBA00049929"/>
    </source>
</evidence>
<feature type="binding site" evidence="9">
    <location>
        <begin position="151"/>
        <end position="153"/>
    </location>
    <ligand>
        <name>ATP</name>
        <dbReference type="ChEBI" id="CHEBI:30616"/>
    </ligand>
</feature>
<dbReference type="HOGENOM" id="CLU_029244_5_0_6"/>
<evidence type="ECO:0000313" key="11">
    <source>
        <dbReference type="EMBL" id="EJP71956.1"/>
    </source>
</evidence>
<dbReference type="Gene3D" id="1.10.240.10">
    <property type="entry name" value="Tyrosyl-Transfer RNA Synthetase"/>
    <property type="match status" value="1"/>
</dbReference>
<feature type="binding site" evidence="9">
    <location>
        <begin position="10"/>
        <end position="12"/>
    </location>
    <ligand>
        <name>ATP</name>
        <dbReference type="ChEBI" id="CHEBI:30616"/>
    </ligand>
</feature>
<feature type="binding site" evidence="9">
    <location>
        <begin position="197"/>
        <end position="201"/>
    </location>
    <ligand>
        <name>ATP</name>
        <dbReference type="ChEBI" id="CHEBI:30616"/>
    </ligand>
</feature>
<feature type="short sequence motif" description="'KMSKS' region" evidence="9">
    <location>
        <begin position="197"/>
        <end position="201"/>
    </location>
</feature>
<comment type="catalytic activity">
    <reaction evidence="8 9">
        <text>tRNA(Trp) + L-tryptophan + ATP = L-tryptophyl-tRNA(Trp) + AMP + diphosphate + H(+)</text>
        <dbReference type="Rhea" id="RHEA:24080"/>
        <dbReference type="Rhea" id="RHEA-COMP:9671"/>
        <dbReference type="Rhea" id="RHEA-COMP:9705"/>
        <dbReference type="ChEBI" id="CHEBI:15378"/>
        <dbReference type="ChEBI" id="CHEBI:30616"/>
        <dbReference type="ChEBI" id="CHEBI:33019"/>
        <dbReference type="ChEBI" id="CHEBI:57912"/>
        <dbReference type="ChEBI" id="CHEBI:78442"/>
        <dbReference type="ChEBI" id="CHEBI:78535"/>
        <dbReference type="ChEBI" id="CHEBI:456215"/>
        <dbReference type="EC" id="6.1.1.2"/>
    </reaction>
</comment>
<evidence type="ECO:0000256" key="6">
    <source>
        <dbReference type="ARBA" id="ARBA00022917"/>
    </source>
</evidence>
<dbReference type="GO" id="GO:0005524">
    <property type="term" value="F:ATP binding"/>
    <property type="evidence" value="ECO:0007669"/>
    <property type="project" value="UniProtKB-UniRule"/>
</dbReference>
<dbReference type="SUPFAM" id="SSF52374">
    <property type="entry name" value="Nucleotidylyl transferase"/>
    <property type="match status" value="1"/>
</dbReference>
<comment type="function">
    <text evidence="9">Catalyzes the attachment of tryptophan to tRNA(Trp).</text>
</comment>
<name>J5KEV8_9GAMM</name>
<keyword evidence="2 9" id="KW-0963">Cytoplasm</keyword>
<evidence type="ECO:0000256" key="1">
    <source>
        <dbReference type="ARBA" id="ARBA00005594"/>
    </source>
</evidence>
<keyword evidence="3 9" id="KW-0436">Ligase</keyword>
<dbReference type="PANTHER" id="PTHR43766">
    <property type="entry name" value="TRYPTOPHAN--TRNA LIGASE, MITOCHONDRIAL"/>
    <property type="match status" value="1"/>
</dbReference>
<gene>
    <name evidence="9 11" type="primary">trpS</name>
    <name evidence="11" type="ORF">NT01SARS_0441</name>
</gene>
<evidence type="ECO:0000256" key="4">
    <source>
        <dbReference type="ARBA" id="ARBA00022741"/>
    </source>
</evidence>
<proteinExistence type="inferred from homology"/>
<evidence type="ECO:0000256" key="9">
    <source>
        <dbReference type="HAMAP-Rule" id="MF_00140"/>
    </source>
</evidence>
<dbReference type="GO" id="GO:0005829">
    <property type="term" value="C:cytosol"/>
    <property type="evidence" value="ECO:0007669"/>
    <property type="project" value="TreeGrafter"/>
</dbReference>
<dbReference type="GO" id="GO:0006436">
    <property type="term" value="P:tryptophanyl-tRNA aminoacylation"/>
    <property type="evidence" value="ECO:0007669"/>
    <property type="project" value="UniProtKB-UniRule"/>
</dbReference>
<dbReference type="InterPro" id="IPR014729">
    <property type="entry name" value="Rossmann-like_a/b/a_fold"/>
</dbReference>
<dbReference type="AlphaFoldDB" id="J5KEV8"/>
<dbReference type="GO" id="GO:0004830">
    <property type="term" value="F:tryptophan-tRNA ligase activity"/>
    <property type="evidence" value="ECO:0007669"/>
    <property type="project" value="UniProtKB-UniRule"/>
</dbReference>
<sequence length="330" mass="37122">MKKRILTGITTTGTPHIGNYIGAIRPALEMAKDSSESFFFLADYHSIIKNNNSEDIKNSVKNIALAWLACGLNPNKTIFYKQSDVPEILELTWILNCVTAKGLMNRAHAYKAAISLNKEDPDKGINMGLFSYPVLMSADILMFDSTHVPVGSDQIQHLEMTRDIAQRFNHLYKPILTIPEPMIQDSENTVPGLDGRKMSKSYNNVIPLLGSEKELRKSVMKIITNSLEPGEPKDINDCTVFALYEYFASEGQIDDLKKSYKDGISWGDAKEILFKLINEELNPIRAKFEELKNNNDYLNDVLHEGAKKARVLAQEKILAIKEIIGISKIN</sequence>
<dbReference type="FunFam" id="3.40.50.620:FF:000144">
    <property type="entry name" value="Tryptophan--tRNA ligase"/>
    <property type="match status" value="1"/>
</dbReference>
<accession>J5KEV8</accession>
<evidence type="ECO:0000256" key="3">
    <source>
        <dbReference type="ARBA" id="ARBA00022598"/>
    </source>
</evidence>
<dbReference type="HAMAP" id="MF_00140_B">
    <property type="entry name" value="Trp_tRNA_synth_B"/>
    <property type="match status" value="1"/>
</dbReference>
<protein>
    <recommendedName>
        <fullName evidence="9">Tryptophan--tRNA ligase</fullName>
        <ecNumber evidence="9">6.1.1.2</ecNumber>
    </recommendedName>
    <alternativeName>
        <fullName evidence="9">Tryptophanyl-tRNA synthetase</fullName>
        <shortName evidence="9">TrpRS</shortName>
    </alternativeName>
</protein>
<dbReference type="NCBIfam" id="TIGR00233">
    <property type="entry name" value="trpS"/>
    <property type="match status" value="1"/>
</dbReference>